<evidence type="ECO:0000256" key="3">
    <source>
        <dbReference type="ARBA" id="ARBA00022723"/>
    </source>
</evidence>
<keyword evidence="2" id="KW-0349">Heme</keyword>
<gene>
    <name evidence="7" type="ORF">ETSY2_21675</name>
</gene>
<sequence>MAQAVQAATPPQPGAVPASALQRQTDEFLEFVPPKRSPQTIELVSMPIAETDVPVIDGVTREPVWTRAAAITTLDFASQRPITLQAVHTAEQIFFRVTYPDAASSETHKSWGWDLRESIYKPMPDREDMFVFKWSLVGNNVHLGLNKAEPHRADIWFWKAHRTNSTGYADDKWQLVSDDFQAKAKELTSPAHGSLFFRRVGDEGLSAYSEKQFYEYQGETLPKYYPRQPQGSRADIRAKGVWEAGYWTIEWARKLQTGHKDDLVLIPGLTYLFGVSCYEIAGDKIHAKWFQPLYRAGDVFDRLLLRIAEKDAS</sequence>
<dbReference type="HOGENOM" id="CLU_796157_0_0_7"/>
<evidence type="ECO:0000256" key="1">
    <source>
        <dbReference type="ARBA" id="ARBA00022448"/>
    </source>
</evidence>
<organism evidence="7 8">
    <name type="scientific">Candidatus Entotheonella gemina</name>
    <dbReference type="NCBI Taxonomy" id="1429439"/>
    <lineage>
        <taxon>Bacteria</taxon>
        <taxon>Pseudomonadati</taxon>
        <taxon>Nitrospinota/Tectimicrobiota group</taxon>
        <taxon>Candidatus Tectimicrobiota</taxon>
        <taxon>Candidatus Entotheonellia</taxon>
        <taxon>Candidatus Entotheonellales</taxon>
        <taxon>Candidatus Entotheonellaceae</taxon>
        <taxon>Candidatus Entotheonella</taxon>
    </lineage>
</organism>
<dbReference type="GO" id="GO:0046872">
    <property type="term" value="F:metal ion binding"/>
    <property type="evidence" value="ECO:0007669"/>
    <property type="project" value="UniProtKB-KW"/>
</dbReference>
<feature type="domain" description="Cytochrome c-552/DMSO reductase-like haem-binding" evidence="6">
    <location>
        <begin position="78"/>
        <end position="279"/>
    </location>
</feature>
<dbReference type="Proteomes" id="UP000019140">
    <property type="component" value="Unassembled WGS sequence"/>
</dbReference>
<evidence type="ECO:0000256" key="5">
    <source>
        <dbReference type="ARBA" id="ARBA00023004"/>
    </source>
</evidence>
<accession>W4M6U1</accession>
<evidence type="ECO:0000313" key="7">
    <source>
        <dbReference type="EMBL" id="ETX05656.1"/>
    </source>
</evidence>
<dbReference type="EMBL" id="AZHX01000904">
    <property type="protein sequence ID" value="ETX05656.1"/>
    <property type="molecule type" value="Genomic_DNA"/>
</dbReference>
<keyword evidence="5" id="KW-0408">Iron</keyword>
<keyword evidence="1" id="KW-0813">Transport</keyword>
<keyword evidence="4" id="KW-0249">Electron transport</keyword>
<name>W4M6U1_9BACT</name>
<evidence type="ECO:0000256" key="4">
    <source>
        <dbReference type="ARBA" id="ARBA00022982"/>
    </source>
</evidence>
<dbReference type="InterPro" id="IPR019020">
    <property type="entry name" value="Cyt-c552/DMSO_Rdtase_haem-bd"/>
</dbReference>
<dbReference type="AlphaFoldDB" id="W4M6U1"/>
<keyword evidence="3" id="KW-0479">Metal-binding</keyword>
<evidence type="ECO:0000256" key="2">
    <source>
        <dbReference type="ARBA" id="ARBA00022617"/>
    </source>
</evidence>
<reference evidence="7 8" key="1">
    <citation type="journal article" date="2014" name="Nature">
        <title>An environmental bacterial taxon with a large and distinct metabolic repertoire.</title>
        <authorList>
            <person name="Wilson M.C."/>
            <person name="Mori T."/>
            <person name="Ruckert C."/>
            <person name="Uria A.R."/>
            <person name="Helf M.J."/>
            <person name="Takada K."/>
            <person name="Gernert C."/>
            <person name="Steffens U.A."/>
            <person name="Heycke N."/>
            <person name="Schmitt S."/>
            <person name="Rinke C."/>
            <person name="Helfrich E.J."/>
            <person name="Brachmann A.O."/>
            <person name="Gurgui C."/>
            <person name="Wakimoto T."/>
            <person name="Kracht M."/>
            <person name="Crusemann M."/>
            <person name="Hentschel U."/>
            <person name="Abe I."/>
            <person name="Matsunaga S."/>
            <person name="Kalinowski J."/>
            <person name="Takeyama H."/>
            <person name="Piel J."/>
        </authorList>
    </citation>
    <scope>NUCLEOTIDE SEQUENCE [LARGE SCALE GENOMIC DNA]</scope>
    <source>
        <strain evidence="8">TSY2</strain>
    </source>
</reference>
<proteinExistence type="predicted"/>
<comment type="caution">
    <text evidence="7">The sequence shown here is derived from an EMBL/GenBank/DDBJ whole genome shotgun (WGS) entry which is preliminary data.</text>
</comment>
<dbReference type="Pfam" id="PF09459">
    <property type="entry name" value="EB_dh"/>
    <property type="match status" value="1"/>
</dbReference>
<dbReference type="GO" id="GO:0020037">
    <property type="term" value="F:heme binding"/>
    <property type="evidence" value="ECO:0007669"/>
    <property type="project" value="InterPro"/>
</dbReference>
<keyword evidence="8" id="KW-1185">Reference proteome</keyword>
<evidence type="ECO:0000259" key="6">
    <source>
        <dbReference type="Pfam" id="PF09459"/>
    </source>
</evidence>
<protein>
    <recommendedName>
        <fullName evidence="6">Cytochrome c-552/DMSO reductase-like haem-binding domain-containing protein</fullName>
    </recommendedName>
</protein>
<evidence type="ECO:0000313" key="8">
    <source>
        <dbReference type="Proteomes" id="UP000019140"/>
    </source>
</evidence>
<dbReference type="Gene3D" id="2.60.40.1190">
    <property type="match status" value="1"/>
</dbReference>